<dbReference type="AlphaFoldDB" id="A0A917F5Y3"/>
<reference evidence="7" key="2">
    <citation type="submission" date="2020-09" db="EMBL/GenBank/DDBJ databases">
        <authorList>
            <person name="Sun Q."/>
            <person name="Zhou Y."/>
        </authorList>
    </citation>
    <scope>NUCLEOTIDE SEQUENCE</scope>
    <source>
        <strain evidence="7">CGMCC 1.15254</strain>
    </source>
</reference>
<feature type="transmembrane region" description="Helical" evidence="5">
    <location>
        <begin position="114"/>
        <end position="131"/>
    </location>
</feature>
<feature type="transmembrane region" description="Helical" evidence="5">
    <location>
        <begin position="165"/>
        <end position="188"/>
    </location>
</feature>
<keyword evidence="2 5" id="KW-0812">Transmembrane</keyword>
<dbReference type="InterPro" id="IPR050638">
    <property type="entry name" value="AA-Vitamin_Transporters"/>
</dbReference>
<evidence type="ECO:0000256" key="1">
    <source>
        <dbReference type="ARBA" id="ARBA00004141"/>
    </source>
</evidence>
<feature type="domain" description="EamA" evidence="6">
    <location>
        <begin position="141"/>
        <end position="275"/>
    </location>
</feature>
<feature type="transmembrane region" description="Helical" evidence="5">
    <location>
        <begin position="234"/>
        <end position="253"/>
    </location>
</feature>
<dbReference type="InterPro" id="IPR037185">
    <property type="entry name" value="EmrE-like"/>
</dbReference>
<evidence type="ECO:0000259" key="6">
    <source>
        <dbReference type="Pfam" id="PF00892"/>
    </source>
</evidence>
<accession>A0A917F5Y3</accession>
<dbReference type="Proteomes" id="UP000632498">
    <property type="component" value="Unassembled WGS sequence"/>
</dbReference>
<dbReference type="Pfam" id="PF00892">
    <property type="entry name" value="EamA"/>
    <property type="match status" value="2"/>
</dbReference>
<dbReference type="PANTHER" id="PTHR32322:SF9">
    <property type="entry name" value="AMINO-ACID METABOLITE EFFLUX PUMP-RELATED"/>
    <property type="match status" value="1"/>
</dbReference>
<comment type="caution">
    <text evidence="7">The sequence shown here is derived from an EMBL/GenBank/DDBJ whole genome shotgun (WGS) entry which is preliminary data.</text>
</comment>
<evidence type="ECO:0000256" key="4">
    <source>
        <dbReference type="ARBA" id="ARBA00023136"/>
    </source>
</evidence>
<feature type="transmembrane region" description="Helical" evidence="5">
    <location>
        <begin position="200"/>
        <end position="222"/>
    </location>
</feature>
<dbReference type="GO" id="GO:0016020">
    <property type="term" value="C:membrane"/>
    <property type="evidence" value="ECO:0007669"/>
    <property type="project" value="UniProtKB-SubCell"/>
</dbReference>
<comment type="subcellular location">
    <subcellularLocation>
        <location evidence="1">Membrane</location>
        <topology evidence="1">Multi-pass membrane protein</topology>
    </subcellularLocation>
</comment>
<evidence type="ECO:0000313" key="7">
    <source>
        <dbReference type="EMBL" id="GGF51316.1"/>
    </source>
</evidence>
<evidence type="ECO:0000256" key="5">
    <source>
        <dbReference type="SAM" id="Phobius"/>
    </source>
</evidence>
<keyword evidence="4 5" id="KW-0472">Membrane</keyword>
<dbReference type="InterPro" id="IPR000620">
    <property type="entry name" value="EamA_dom"/>
</dbReference>
<sequence length="285" mass="31051">MNLRDTLQALCVVIIWGFNFAAIKVTVGEIPPLTLTIIRFGITAILLLPFFRLSFVQLKQVVPVALVLGVGHFGLFFVGFRGADAATVALLLQLGVPFSCILAAIFFKDKLGPKRIAGLTMAFVGAAFLAGEPQGGTVLSVVSVIACAFCWAWANILIKKLKGIAPLAIMGWMSLLAIPVLGLMSWFWEENQIQAVQEASIVAWMLLSYTIIGSSIFAYHLWYRLIDRLDVNQVVPFTLIAPVIGVGAGVVLLGESFTIYKLLGGLMTITGVAIIQFRQMRRHKI</sequence>
<evidence type="ECO:0000256" key="2">
    <source>
        <dbReference type="ARBA" id="ARBA00022692"/>
    </source>
</evidence>
<feature type="transmembrane region" description="Helical" evidence="5">
    <location>
        <begin position="61"/>
        <end position="80"/>
    </location>
</feature>
<proteinExistence type="predicted"/>
<feature type="transmembrane region" description="Helical" evidence="5">
    <location>
        <begin position="86"/>
        <end position="107"/>
    </location>
</feature>
<feature type="domain" description="EamA" evidence="6">
    <location>
        <begin position="8"/>
        <end position="129"/>
    </location>
</feature>
<keyword evidence="3 5" id="KW-1133">Transmembrane helix</keyword>
<feature type="transmembrane region" description="Helical" evidence="5">
    <location>
        <begin position="33"/>
        <end position="54"/>
    </location>
</feature>
<feature type="transmembrane region" description="Helical" evidence="5">
    <location>
        <begin position="7"/>
        <end position="27"/>
    </location>
</feature>
<dbReference type="PANTHER" id="PTHR32322">
    <property type="entry name" value="INNER MEMBRANE TRANSPORTER"/>
    <property type="match status" value="1"/>
</dbReference>
<keyword evidence="8" id="KW-1185">Reference proteome</keyword>
<feature type="transmembrane region" description="Helical" evidence="5">
    <location>
        <begin position="259"/>
        <end position="277"/>
    </location>
</feature>
<evidence type="ECO:0000256" key="3">
    <source>
        <dbReference type="ARBA" id="ARBA00022989"/>
    </source>
</evidence>
<organism evidence="7 8">
    <name type="scientific">Terasakiella brassicae</name>
    <dbReference type="NCBI Taxonomy" id="1634917"/>
    <lineage>
        <taxon>Bacteria</taxon>
        <taxon>Pseudomonadati</taxon>
        <taxon>Pseudomonadota</taxon>
        <taxon>Alphaproteobacteria</taxon>
        <taxon>Rhodospirillales</taxon>
        <taxon>Terasakiellaceae</taxon>
        <taxon>Terasakiella</taxon>
    </lineage>
</organism>
<reference evidence="7" key="1">
    <citation type="journal article" date="2014" name="Int. J. Syst. Evol. Microbiol.">
        <title>Complete genome sequence of Corynebacterium casei LMG S-19264T (=DSM 44701T), isolated from a smear-ripened cheese.</title>
        <authorList>
            <consortium name="US DOE Joint Genome Institute (JGI-PGF)"/>
            <person name="Walter F."/>
            <person name="Albersmeier A."/>
            <person name="Kalinowski J."/>
            <person name="Ruckert C."/>
        </authorList>
    </citation>
    <scope>NUCLEOTIDE SEQUENCE</scope>
    <source>
        <strain evidence="7">CGMCC 1.15254</strain>
    </source>
</reference>
<dbReference type="EMBL" id="BMHV01000001">
    <property type="protein sequence ID" value="GGF51316.1"/>
    <property type="molecule type" value="Genomic_DNA"/>
</dbReference>
<dbReference type="SUPFAM" id="SSF103481">
    <property type="entry name" value="Multidrug resistance efflux transporter EmrE"/>
    <property type="match status" value="2"/>
</dbReference>
<protein>
    <submittedName>
        <fullName evidence="7">O-acetylserine/cysteine exporter</fullName>
    </submittedName>
</protein>
<feature type="transmembrane region" description="Helical" evidence="5">
    <location>
        <begin position="137"/>
        <end position="158"/>
    </location>
</feature>
<gene>
    <name evidence="7" type="ORF">GCM10011332_00640</name>
</gene>
<dbReference type="RefSeq" id="WP_188659786.1">
    <property type="nucleotide sequence ID" value="NZ_BMHV01000001.1"/>
</dbReference>
<evidence type="ECO:0000313" key="8">
    <source>
        <dbReference type="Proteomes" id="UP000632498"/>
    </source>
</evidence>
<name>A0A917F5Y3_9PROT</name>